<dbReference type="Proteomes" id="UP000215914">
    <property type="component" value="Chromosome 11"/>
</dbReference>
<reference evidence="2 4" key="1">
    <citation type="journal article" date="2017" name="Nature">
        <title>The sunflower genome provides insights into oil metabolism, flowering and Asterid evolution.</title>
        <authorList>
            <person name="Badouin H."/>
            <person name="Gouzy J."/>
            <person name="Grassa C.J."/>
            <person name="Murat F."/>
            <person name="Staton S.E."/>
            <person name="Cottret L."/>
            <person name="Lelandais-Briere C."/>
            <person name="Owens G.L."/>
            <person name="Carrere S."/>
            <person name="Mayjonade B."/>
            <person name="Legrand L."/>
            <person name="Gill N."/>
            <person name="Kane N.C."/>
            <person name="Bowers J.E."/>
            <person name="Hubner S."/>
            <person name="Bellec A."/>
            <person name="Berard A."/>
            <person name="Berges H."/>
            <person name="Blanchet N."/>
            <person name="Boniface M.C."/>
            <person name="Brunel D."/>
            <person name="Catrice O."/>
            <person name="Chaidir N."/>
            <person name="Claudel C."/>
            <person name="Donnadieu C."/>
            <person name="Faraut T."/>
            <person name="Fievet G."/>
            <person name="Helmstetter N."/>
            <person name="King M."/>
            <person name="Knapp S.J."/>
            <person name="Lai Z."/>
            <person name="Le Paslier M.C."/>
            <person name="Lippi Y."/>
            <person name="Lorenzon L."/>
            <person name="Mandel J.R."/>
            <person name="Marage G."/>
            <person name="Marchand G."/>
            <person name="Marquand E."/>
            <person name="Bret-Mestries E."/>
            <person name="Morien E."/>
            <person name="Nambeesan S."/>
            <person name="Nguyen T."/>
            <person name="Pegot-Espagnet P."/>
            <person name="Pouilly N."/>
            <person name="Raftis F."/>
            <person name="Sallet E."/>
            <person name="Schiex T."/>
            <person name="Thomas J."/>
            <person name="Vandecasteele C."/>
            <person name="Vares D."/>
            <person name="Vear F."/>
            <person name="Vautrin S."/>
            <person name="Crespi M."/>
            <person name="Mangin B."/>
            <person name="Burke J.M."/>
            <person name="Salse J."/>
            <person name="Munos S."/>
            <person name="Vincourt P."/>
            <person name="Rieseberg L.H."/>
            <person name="Langlade N.B."/>
        </authorList>
    </citation>
    <scope>NUCLEOTIDE SEQUENCE [LARGE SCALE GENOMIC DNA]</scope>
    <source>
        <strain evidence="4">cv. SF193</strain>
        <tissue evidence="2">Leaves</tissue>
    </source>
</reference>
<sequence>MFWLPGIQLEHDMVVLFPLFILVVSRFWRLWISCLKWLKRCFDLQLESFRTTGHR</sequence>
<dbReference type="AlphaFoldDB" id="A0A251TDA8"/>
<feature type="transmembrane region" description="Helical" evidence="1">
    <location>
        <begin position="13"/>
        <end position="32"/>
    </location>
</feature>
<evidence type="ECO:0000256" key="1">
    <source>
        <dbReference type="SAM" id="Phobius"/>
    </source>
</evidence>
<dbReference type="Gramene" id="mRNA:HanXRQr2_Chr07g0299671">
    <property type="protein sequence ID" value="CDS:HanXRQr2_Chr07g0299671.1"/>
    <property type="gene ID" value="HanXRQr2_Chr07g0299671"/>
</dbReference>
<reference evidence="3" key="2">
    <citation type="submission" date="2017-02" db="EMBL/GenBank/DDBJ databases">
        <title>Sunflower complete genome.</title>
        <authorList>
            <person name="Langlade N."/>
            <person name="Munos S."/>
        </authorList>
    </citation>
    <scope>NUCLEOTIDE SEQUENCE [LARGE SCALE GENOMIC DNA]</scope>
    <source>
        <tissue evidence="3">Leaves</tissue>
    </source>
</reference>
<evidence type="ECO:0000313" key="4">
    <source>
        <dbReference type="Proteomes" id="UP000215914"/>
    </source>
</evidence>
<dbReference type="EMBL" id="CM007900">
    <property type="protein sequence ID" value="OTG07931.1"/>
    <property type="molecule type" value="Genomic_DNA"/>
</dbReference>
<name>A0A251TDA8_HELAN</name>
<keyword evidence="1" id="KW-0812">Transmembrane</keyword>
<gene>
    <name evidence="3" type="ORF">HannXRQ_Chr11g0336011</name>
    <name evidence="2" type="ORF">HanXRQr2_Chr07g0299671</name>
</gene>
<protein>
    <submittedName>
        <fullName evidence="3">Uncharacterized protein</fullName>
    </submittedName>
</protein>
<keyword evidence="1" id="KW-1133">Transmembrane helix</keyword>
<proteinExistence type="predicted"/>
<evidence type="ECO:0000313" key="2">
    <source>
        <dbReference type="EMBL" id="KAF5799009.1"/>
    </source>
</evidence>
<accession>A0A251TDA8</accession>
<dbReference type="InParanoid" id="A0A251TDA8"/>
<organism evidence="3 4">
    <name type="scientific">Helianthus annuus</name>
    <name type="common">Common sunflower</name>
    <dbReference type="NCBI Taxonomy" id="4232"/>
    <lineage>
        <taxon>Eukaryota</taxon>
        <taxon>Viridiplantae</taxon>
        <taxon>Streptophyta</taxon>
        <taxon>Embryophyta</taxon>
        <taxon>Tracheophyta</taxon>
        <taxon>Spermatophyta</taxon>
        <taxon>Magnoliopsida</taxon>
        <taxon>eudicotyledons</taxon>
        <taxon>Gunneridae</taxon>
        <taxon>Pentapetalae</taxon>
        <taxon>asterids</taxon>
        <taxon>campanulids</taxon>
        <taxon>Asterales</taxon>
        <taxon>Asteraceae</taxon>
        <taxon>Asteroideae</taxon>
        <taxon>Heliantheae alliance</taxon>
        <taxon>Heliantheae</taxon>
        <taxon>Helianthus</taxon>
    </lineage>
</organism>
<keyword evidence="4" id="KW-1185">Reference proteome</keyword>
<reference evidence="2" key="3">
    <citation type="submission" date="2020-06" db="EMBL/GenBank/DDBJ databases">
        <title>Helianthus annuus Genome sequencing and assembly Release 2.</title>
        <authorList>
            <person name="Gouzy J."/>
            <person name="Langlade N."/>
            <person name="Munos S."/>
        </authorList>
    </citation>
    <scope>NUCLEOTIDE SEQUENCE</scope>
    <source>
        <tissue evidence="2">Leaves</tissue>
    </source>
</reference>
<dbReference type="EMBL" id="MNCJ02000322">
    <property type="protein sequence ID" value="KAF5799009.1"/>
    <property type="molecule type" value="Genomic_DNA"/>
</dbReference>
<evidence type="ECO:0000313" key="3">
    <source>
        <dbReference type="EMBL" id="OTG07931.1"/>
    </source>
</evidence>
<keyword evidence="1" id="KW-0472">Membrane</keyword>